<reference evidence="2 3" key="1">
    <citation type="submission" date="2017-05" db="EMBL/GenBank/DDBJ databases">
        <title>The Genome Sequence of Enterococcus faecium 2D5_DIV0622.</title>
        <authorList>
            <consortium name="The Broad Institute Genomics Platform"/>
            <consortium name="The Broad Institute Genomic Center for Infectious Diseases"/>
            <person name="Earl A."/>
            <person name="Manson A."/>
            <person name="Schwartman J."/>
            <person name="Gilmore M."/>
            <person name="Abouelleil A."/>
            <person name="Cao P."/>
            <person name="Chapman S."/>
            <person name="Cusick C."/>
            <person name="Shea T."/>
            <person name="Young S."/>
            <person name="Neafsey D."/>
            <person name="Nusbaum C."/>
            <person name="Birren B."/>
        </authorList>
    </citation>
    <scope>NUCLEOTIDE SEQUENCE [LARGE SCALE GENOMIC DNA]</scope>
    <source>
        <strain evidence="2 3">2D5_DIV0622</strain>
    </source>
</reference>
<evidence type="ECO:0008006" key="4">
    <source>
        <dbReference type="Google" id="ProtNLM"/>
    </source>
</evidence>
<accession>A0A200I0P6</accession>
<keyword evidence="1" id="KW-0812">Transmembrane</keyword>
<gene>
    <name evidence="2" type="ORF">A5869_001363</name>
</gene>
<keyword evidence="1" id="KW-0472">Membrane</keyword>
<evidence type="ECO:0000256" key="1">
    <source>
        <dbReference type="SAM" id="Phobius"/>
    </source>
</evidence>
<feature type="transmembrane region" description="Helical" evidence="1">
    <location>
        <begin position="21"/>
        <end position="44"/>
    </location>
</feature>
<dbReference type="EMBL" id="NIBL01000002">
    <property type="protein sequence ID" value="OUZ17891.1"/>
    <property type="molecule type" value="Genomic_DNA"/>
</dbReference>
<protein>
    <recommendedName>
        <fullName evidence="4">Bacteriocin</fullName>
    </recommendedName>
</protein>
<feature type="transmembrane region" description="Helical" evidence="1">
    <location>
        <begin position="50"/>
        <end position="73"/>
    </location>
</feature>
<dbReference type="AlphaFoldDB" id="A0A200I0P6"/>
<evidence type="ECO:0000313" key="3">
    <source>
        <dbReference type="Proteomes" id="UP000196503"/>
    </source>
</evidence>
<dbReference type="RefSeq" id="WP_087663284.1">
    <property type="nucleotide sequence ID" value="NZ_NIBL01000002.1"/>
</dbReference>
<sequence>MKKITYLKTTDLQQISGGYNLNYGLIGATGMIAGIGAAGAVALMSNPIGAAGVGLFALGSWTAGLTSSTLAFFK</sequence>
<comment type="caution">
    <text evidence="2">The sequence shown here is derived from an EMBL/GenBank/DDBJ whole genome shotgun (WGS) entry which is preliminary data.</text>
</comment>
<organism evidence="2 3">
    <name type="scientific">Enterococcus cecorum</name>
    <dbReference type="NCBI Taxonomy" id="44008"/>
    <lineage>
        <taxon>Bacteria</taxon>
        <taxon>Bacillati</taxon>
        <taxon>Bacillota</taxon>
        <taxon>Bacilli</taxon>
        <taxon>Lactobacillales</taxon>
        <taxon>Enterococcaceae</taxon>
        <taxon>Enterococcus</taxon>
    </lineage>
</organism>
<name>A0A200I0P6_9ENTE</name>
<evidence type="ECO:0000313" key="2">
    <source>
        <dbReference type="EMBL" id="OUZ17891.1"/>
    </source>
</evidence>
<dbReference type="Proteomes" id="UP000196503">
    <property type="component" value="Unassembled WGS sequence"/>
</dbReference>
<keyword evidence="1" id="KW-1133">Transmembrane helix</keyword>
<proteinExistence type="predicted"/>